<evidence type="ECO:0000256" key="6">
    <source>
        <dbReference type="ARBA" id="ARBA00023163"/>
    </source>
</evidence>
<feature type="domain" description="DNA-directed RNA polymerase subunit 2 hybrid-binding" evidence="7">
    <location>
        <begin position="43"/>
        <end position="130"/>
    </location>
</feature>
<protein>
    <recommendedName>
        <fullName evidence="2">DNA-directed RNA polymerase</fullName>
        <ecNumber evidence="2">2.7.7.6</ecNumber>
    </recommendedName>
</protein>
<evidence type="ECO:0000313" key="9">
    <source>
        <dbReference type="WBParaSite" id="Minc3s10083g43788"/>
    </source>
</evidence>
<keyword evidence="6" id="KW-0804">Transcription</keyword>
<comment type="similarity">
    <text evidence="1">Belongs to the RNA polymerase beta chain family.</text>
</comment>
<keyword evidence="3" id="KW-0240">DNA-directed RNA polymerase</keyword>
<dbReference type="GO" id="GO:0003677">
    <property type="term" value="F:DNA binding"/>
    <property type="evidence" value="ECO:0007669"/>
    <property type="project" value="InterPro"/>
</dbReference>
<sequence length="131" mass="14824">GEFRKFKYTSSEPGYCGIVRIVKDENVPDAKVVLDYFIILKLRLHALIQWRIQRNPIIGDKFASRHGQKGINSFLWPPESMPFSEFGMVPDILFNPHGFPSRMTIGMMIESMAGKAAATHGDTFDASPFVF</sequence>
<evidence type="ECO:0000256" key="2">
    <source>
        <dbReference type="ARBA" id="ARBA00012418"/>
    </source>
</evidence>
<dbReference type="GO" id="GO:0032549">
    <property type="term" value="F:ribonucleoside binding"/>
    <property type="evidence" value="ECO:0007669"/>
    <property type="project" value="InterPro"/>
</dbReference>
<name>A0A914NUL5_MELIC</name>
<dbReference type="InterPro" id="IPR015712">
    <property type="entry name" value="DNA-dir_RNA_pol_su2"/>
</dbReference>
<dbReference type="GO" id="GO:0006351">
    <property type="term" value="P:DNA-templated transcription"/>
    <property type="evidence" value="ECO:0007669"/>
    <property type="project" value="InterPro"/>
</dbReference>
<dbReference type="InterPro" id="IPR007121">
    <property type="entry name" value="RNA_pol_bsu_CS"/>
</dbReference>
<proteinExistence type="inferred from homology"/>
<dbReference type="EC" id="2.7.7.6" evidence="2"/>
<dbReference type="InterPro" id="IPR037033">
    <property type="entry name" value="DNA-dir_RNAP_su2_hyb_sf"/>
</dbReference>
<dbReference type="PROSITE" id="PS01166">
    <property type="entry name" value="RNA_POL_BETA"/>
    <property type="match status" value="1"/>
</dbReference>
<dbReference type="SUPFAM" id="SSF64484">
    <property type="entry name" value="beta and beta-prime subunits of DNA dependent RNA-polymerase"/>
    <property type="match status" value="1"/>
</dbReference>
<dbReference type="Pfam" id="PF00562">
    <property type="entry name" value="RNA_pol_Rpb2_6"/>
    <property type="match status" value="1"/>
</dbReference>
<evidence type="ECO:0000256" key="4">
    <source>
        <dbReference type="ARBA" id="ARBA00022679"/>
    </source>
</evidence>
<dbReference type="PANTHER" id="PTHR20856">
    <property type="entry name" value="DNA-DIRECTED RNA POLYMERASE I SUBUNIT 2"/>
    <property type="match status" value="1"/>
</dbReference>
<dbReference type="GO" id="GO:0003899">
    <property type="term" value="F:DNA-directed RNA polymerase activity"/>
    <property type="evidence" value="ECO:0007669"/>
    <property type="project" value="UniProtKB-EC"/>
</dbReference>
<dbReference type="Proteomes" id="UP000887563">
    <property type="component" value="Unplaced"/>
</dbReference>
<dbReference type="GO" id="GO:0000428">
    <property type="term" value="C:DNA-directed RNA polymerase complex"/>
    <property type="evidence" value="ECO:0007669"/>
    <property type="project" value="UniProtKB-KW"/>
</dbReference>
<accession>A0A914NUL5</accession>
<dbReference type="InterPro" id="IPR007120">
    <property type="entry name" value="DNA-dir_RNAP_su2_dom"/>
</dbReference>
<evidence type="ECO:0000256" key="5">
    <source>
        <dbReference type="ARBA" id="ARBA00022695"/>
    </source>
</evidence>
<reference evidence="9" key="1">
    <citation type="submission" date="2022-11" db="UniProtKB">
        <authorList>
            <consortium name="WormBaseParasite"/>
        </authorList>
    </citation>
    <scope>IDENTIFICATION</scope>
</reference>
<keyword evidence="8" id="KW-1185">Reference proteome</keyword>
<evidence type="ECO:0000256" key="1">
    <source>
        <dbReference type="ARBA" id="ARBA00006835"/>
    </source>
</evidence>
<evidence type="ECO:0000313" key="8">
    <source>
        <dbReference type="Proteomes" id="UP000887563"/>
    </source>
</evidence>
<dbReference type="WBParaSite" id="Minc3s10083g43788">
    <property type="protein sequence ID" value="Minc3s10083g43788"/>
    <property type="gene ID" value="Minc3s10083g43788"/>
</dbReference>
<organism evidence="8 9">
    <name type="scientific">Meloidogyne incognita</name>
    <name type="common">Southern root-knot nematode worm</name>
    <name type="synonym">Oxyuris incognita</name>
    <dbReference type="NCBI Taxonomy" id="6306"/>
    <lineage>
        <taxon>Eukaryota</taxon>
        <taxon>Metazoa</taxon>
        <taxon>Ecdysozoa</taxon>
        <taxon>Nematoda</taxon>
        <taxon>Chromadorea</taxon>
        <taxon>Rhabditida</taxon>
        <taxon>Tylenchina</taxon>
        <taxon>Tylenchomorpha</taxon>
        <taxon>Tylenchoidea</taxon>
        <taxon>Meloidogynidae</taxon>
        <taxon>Meloidogyninae</taxon>
        <taxon>Meloidogyne</taxon>
        <taxon>Meloidogyne incognita group</taxon>
    </lineage>
</organism>
<evidence type="ECO:0000259" key="7">
    <source>
        <dbReference type="Pfam" id="PF00562"/>
    </source>
</evidence>
<keyword evidence="4" id="KW-0808">Transferase</keyword>
<dbReference type="AlphaFoldDB" id="A0A914NUL5"/>
<evidence type="ECO:0000256" key="3">
    <source>
        <dbReference type="ARBA" id="ARBA00022478"/>
    </source>
</evidence>
<dbReference type="Gene3D" id="2.40.270.10">
    <property type="entry name" value="DNA-directed RNA polymerase, subunit 2, domain 6"/>
    <property type="match status" value="1"/>
</dbReference>
<keyword evidence="5" id="KW-0548">Nucleotidyltransferase</keyword>